<dbReference type="SUPFAM" id="SSF52540">
    <property type="entry name" value="P-loop containing nucleoside triphosphate hydrolases"/>
    <property type="match status" value="1"/>
</dbReference>
<feature type="domain" description="Tr-type G" evidence="4">
    <location>
        <begin position="4"/>
        <end position="234"/>
    </location>
</feature>
<dbReference type="SUPFAM" id="SSF50465">
    <property type="entry name" value="EF-Tu/eEF-1alpha/eIF2-gamma C-terminal domain"/>
    <property type="match status" value="1"/>
</dbReference>
<dbReference type="InterPro" id="IPR050100">
    <property type="entry name" value="TRAFAC_GTPase_members"/>
</dbReference>
<dbReference type="GO" id="GO:0003924">
    <property type="term" value="F:GTPase activity"/>
    <property type="evidence" value="ECO:0007669"/>
    <property type="project" value="InterPro"/>
</dbReference>
<dbReference type="AlphaFoldDB" id="A0AAV8AJ87"/>
<comment type="similarity">
    <text evidence="1">Belongs to the TRAFAC class translation factor GTPase superfamily. Classic translation factor GTPase family. EF-Tu/EF-1A subfamily.</text>
</comment>
<organism evidence="5 6">
    <name type="scientific">Anaeramoeba flamelloides</name>
    <dbReference type="NCBI Taxonomy" id="1746091"/>
    <lineage>
        <taxon>Eukaryota</taxon>
        <taxon>Metamonada</taxon>
        <taxon>Anaeramoebidae</taxon>
        <taxon>Anaeramoeba</taxon>
    </lineage>
</organism>
<dbReference type="InterPro" id="IPR027417">
    <property type="entry name" value="P-loop_NTPase"/>
</dbReference>
<evidence type="ECO:0000313" key="6">
    <source>
        <dbReference type="Proteomes" id="UP001146793"/>
    </source>
</evidence>
<dbReference type="GO" id="GO:0005525">
    <property type="term" value="F:GTP binding"/>
    <property type="evidence" value="ECO:0007669"/>
    <property type="project" value="UniProtKB-KW"/>
</dbReference>
<dbReference type="Proteomes" id="UP001146793">
    <property type="component" value="Unassembled WGS sequence"/>
</dbReference>
<dbReference type="PROSITE" id="PS51722">
    <property type="entry name" value="G_TR_2"/>
    <property type="match status" value="1"/>
</dbReference>
<dbReference type="InterPro" id="IPR009001">
    <property type="entry name" value="Transl_elong_EF1A/Init_IF2_C"/>
</dbReference>
<dbReference type="SUPFAM" id="SSF50447">
    <property type="entry name" value="Translation proteins"/>
    <property type="match status" value="1"/>
</dbReference>
<evidence type="ECO:0000256" key="3">
    <source>
        <dbReference type="ARBA" id="ARBA00023134"/>
    </source>
</evidence>
<dbReference type="InterPro" id="IPR009000">
    <property type="entry name" value="Transl_B-barrel_sf"/>
</dbReference>
<dbReference type="Gene3D" id="3.40.50.300">
    <property type="entry name" value="P-loop containing nucleotide triphosphate hydrolases"/>
    <property type="match status" value="1"/>
</dbReference>
<dbReference type="InterPro" id="IPR004161">
    <property type="entry name" value="EFTu-like_2"/>
</dbReference>
<evidence type="ECO:0000313" key="5">
    <source>
        <dbReference type="EMBL" id="KAJ3452932.1"/>
    </source>
</evidence>
<keyword evidence="2" id="KW-0547">Nucleotide-binding</keyword>
<dbReference type="Pfam" id="PF00009">
    <property type="entry name" value="GTP_EFTU"/>
    <property type="match status" value="1"/>
</dbReference>
<evidence type="ECO:0000256" key="1">
    <source>
        <dbReference type="ARBA" id="ARBA00007249"/>
    </source>
</evidence>
<reference evidence="5" key="1">
    <citation type="submission" date="2022-08" db="EMBL/GenBank/DDBJ databases">
        <title>Novel sulphate-reducing endosymbionts in the free-living metamonad Anaeramoeba.</title>
        <authorList>
            <person name="Jerlstrom-Hultqvist J."/>
            <person name="Cepicka I."/>
            <person name="Gallot-Lavallee L."/>
            <person name="Salas-Leiva D."/>
            <person name="Curtis B.A."/>
            <person name="Zahonova K."/>
            <person name="Pipaliya S."/>
            <person name="Dacks J."/>
            <person name="Roger A.J."/>
        </authorList>
    </citation>
    <scope>NUCLEOTIDE SEQUENCE</scope>
    <source>
        <strain evidence="5">Busselton2</strain>
    </source>
</reference>
<dbReference type="Pfam" id="PF03144">
    <property type="entry name" value="GTP_EFTU_D2"/>
    <property type="match status" value="1"/>
</dbReference>
<name>A0AAV8AJ87_9EUKA</name>
<proteinExistence type="inferred from homology"/>
<sequence length="408" mass="46931">MTEKKFISLATMGNVDSGKSTIAGNLLRQLKKVDNKTILRYEKMSYEMGKSSFKYAWLFDQSKAERGRGITINWTTRDFETDRFHFALMDTSGHHCFVKNAIRAISQADVVILVVDPTTQRFPRRYTDQEYNEEYIKISKSFRIEKMVVLVNKIDEKSFKYSESIFLKTKKEIRRILKEYGYNPKRVPFIPVSGWKGENLIEKTEQLGKPERISGIGTVVVGKVETGQVRVGQKLYSPILEQQFVVNSIEKFHQKVQVGECGALVGLNLRNVPWRGLRKVFVLGDLYDDIPRKIIQFTAKITVLNTNPKRVKVGYNPIIHISTNHHLCRLEKIVAKIEKSTNEVLEQNPSFLKKNDSAIVIFKPLRPICAECFHQHPALGRILIQEHNIIVCAGIITDVQKMDFLLKN</sequence>
<gene>
    <name evidence="5" type="ORF">M0812_04712</name>
</gene>
<dbReference type="InterPro" id="IPR054696">
    <property type="entry name" value="GTP-eEF1A_C"/>
</dbReference>
<dbReference type="PROSITE" id="PS00301">
    <property type="entry name" value="G_TR_1"/>
    <property type="match status" value="1"/>
</dbReference>
<dbReference type="InterPro" id="IPR000795">
    <property type="entry name" value="T_Tr_GTP-bd_dom"/>
</dbReference>
<evidence type="ECO:0000259" key="4">
    <source>
        <dbReference type="PROSITE" id="PS51722"/>
    </source>
</evidence>
<evidence type="ECO:0000256" key="2">
    <source>
        <dbReference type="ARBA" id="ARBA00022741"/>
    </source>
</evidence>
<dbReference type="EMBL" id="JANTQA010000008">
    <property type="protein sequence ID" value="KAJ3452932.1"/>
    <property type="molecule type" value="Genomic_DNA"/>
</dbReference>
<protein>
    <submittedName>
        <fullName evidence="5">Translation factor</fullName>
    </submittedName>
</protein>
<keyword evidence="3" id="KW-0342">GTP-binding</keyword>
<dbReference type="Pfam" id="PF22594">
    <property type="entry name" value="GTP-eEF1A_C"/>
    <property type="match status" value="1"/>
</dbReference>
<accession>A0AAV8AJ87</accession>
<dbReference type="PRINTS" id="PR00315">
    <property type="entry name" value="ELONGATNFCT"/>
</dbReference>
<dbReference type="Gene3D" id="2.40.30.10">
    <property type="entry name" value="Translation factors"/>
    <property type="match status" value="2"/>
</dbReference>
<dbReference type="InterPro" id="IPR031157">
    <property type="entry name" value="G_TR_CS"/>
</dbReference>
<comment type="caution">
    <text evidence="5">The sequence shown here is derived from an EMBL/GenBank/DDBJ whole genome shotgun (WGS) entry which is preliminary data.</text>
</comment>
<dbReference type="PANTHER" id="PTHR23115">
    <property type="entry name" value="TRANSLATION FACTOR"/>
    <property type="match status" value="1"/>
</dbReference>